<feature type="region of interest" description="Disordered" evidence="10">
    <location>
        <begin position="325"/>
        <end position="422"/>
    </location>
</feature>
<dbReference type="PANTHER" id="PTHR45436">
    <property type="entry name" value="SENSOR HISTIDINE KINASE YKOH"/>
    <property type="match status" value="1"/>
</dbReference>
<keyword evidence="13" id="KW-1185">Reference proteome</keyword>
<keyword evidence="8" id="KW-1133">Transmembrane helix</keyword>
<evidence type="ECO:0000313" key="12">
    <source>
        <dbReference type="EMBL" id="CAB9521691.1"/>
    </source>
</evidence>
<organism evidence="12 13">
    <name type="scientific">Seminavis robusta</name>
    <dbReference type="NCBI Taxonomy" id="568900"/>
    <lineage>
        <taxon>Eukaryota</taxon>
        <taxon>Sar</taxon>
        <taxon>Stramenopiles</taxon>
        <taxon>Ochrophyta</taxon>
        <taxon>Bacillariophyta</taxon>
        <taxon>Bacillariophyceae</taxon>
        <taxon>Bacillariophycidae</taxon>
        <taxon>Naviculales</taxon>
        <taxon>Naviculaceae</taxon>
        <taxon>Seminavis</taxon>
    </lineage>
</organism>
<keyword evidence="5" id="KW-0808">Transferase</keyword>
<feature type="compositionally biased region" description="Low complexity" evidence="10">
    <location>
        <begin position="355"/>
        <end position="365"/>
    </location>
</feature>
<dbReference type="SUPFAM" id="SSF55874">
    <property type="entry name" value="ATPase domain of HSP90 chaperone/DNA topoisomerase II/histidine kinase"/>
    <property type="match status" value="1"/>
</dbReference>
<feature type="compositionally biased region" description="Basic residues" evidence="10">
    <location>
        <begin position="373"/>
        <end position="388"/>
    </location>
</feature>
<reference evidence="12" key="1">
    <citation type="submission" date="2020-06" db="EMBL/GenBank/DDBJ databases">
        <authorList>
            <consortium name="Plant Systems Biology data submission"/>
        </authorList>
    </citation>
    <scope>NUCLEOTIDE SEQUENCE</scope>
    <source>
        <strain evidence="12">D6</strain>
    </source>
</reference>
<keyword evidence="6" id="KW-0812">Transmembrane</keyword>
<sequence length="622" mass="67841">MPSDLFQQLALSQLELLANSLVLQTTPDNNKSSKIGSMALYLPQENANTGQLEFLPAVIYPHPSTERVFIASEADSGVAARLPRLLTKLPGFAAPDSLLPRYPMVSSNIAGVGVAEEVLCDVQSGAPALSVPLFMGSQTVGVLLVSPAIISTTTSSSTKNKSSKTNKKNKQVWSEEDRAQIIRAAQTLSMALSMDTERSSLALENKRVQDALSNSLHQVKNPLQALRTFGKLLQQRVAEQNEIAATNGVGTIRQLLDLTANLVEQSDRVVNLLAPMDLIVESMETPLLYLNPARPEEDTALVLWNQTETTPPAIPWEIDTLEFARSRGESSSNAAAQDAPPKRSKSNNHQTLEFSSSNRRISRNSTVEEFSRRKPSGTRRKKASRQKHMMGEVTHFERGDSRRNNNNNNRPATTTNLESASSASIVGNDGLEIGFVADVLGPTLNAYEVIGAERGISFQVLGLEDAEELPGVFVRPKSLKEAFSNIVDNAFKYVAVTKTIDDDYHPERSNTNEEPIVRVHLKGNDNPPGVTILVEDNGPGILPEEAEAVFQRGYRSSSVSSWVLGTGLGLGLARALVESMGGRLDCLDQPDKQVKGLLEGAAFQIELYRNKDRLRSEDFASE</sequence>
<gene>
    <name evidence="12" type="ORF">SEMRO_1222_G253800.1</name>
</gene>
<dbReference type="SMART" id="SM00387">
    <property type="entry name" value="HATPase_c"/>
    <property type="match status" value="1"/>
</dbReference>
<evidence type="ECO:0000259" key="11">
    <source>
        <dbReference type="PROSITE" id="PS50109"/>
    </source>
</evidence>
<feature type="compositionally biased region" description="Basic and acidic residues" evidence="10">
    <location>
        <begin position="394"/>
        <end position="403"/>
    </location>
</feature>
<protein>
    <recommendedName>
        <fullName evidence="3">histidine kinase</fullName>
        <ecNumber evidence="3">2.7.13.3</ecNumber>
    </recommendedName>
</protein>
<name>A0A9N8EHZ7_9STRA</name>
<comment type="catalytic activity">
    <reaction evidence="1">
        <text>ATP + protein L-histidine = ADP + protein N-phospho-L-histidine.</text>
        <dbReference type="EC" id="2.7.13.3"/>
    </reaction>
</comment>
<evidence type="ECO:0000256" key="2">
    <source>
        <dbReference type="ARBA" id="ARBA00004370"/>
    </source>
</evidence>
<evidence type="ECO:0000256" key="9">
    <source>
        <dbReference type="ARBA" id="ARBA00023136"/>
    </source>
</evidence>
<dbReference type="OrthoDB" id="43364at2759"/>
<evidence type="ECO:0000256" key="6">
    <source>
        <dbReference type="ARBA" id="ARBA00022692"/>
    </source>
</evidence>
<dbReference type="InterPro" id="IPR050428">
    <property type="entry name" value="TCS_sensor_his_kinase"/>
</dbReference>
<dbReference type="GO" id="GO:0004673">
    <property type="term" value="F:protein histidine kinase activity"/>
    <property type="evidence" value="ECO:0007669"/>
    <property type="project" value="UniProtKB-EC"/>
</dbReference>
<evidence type="ECO:0000256" key="1">
    <source>
        <dbReference type="ARBA" id="ARBA00000085"/>
    </source>
</evidence>
<evidence type="ECO:0000256" key="4">
    <source>
        <dbReference type="ARBA" id="ARBA00022553"/>
    </source>
</evidence>
<dbReference type="Proteomes" id="UP001153069">
    <property type="component" value="Unassembled WGS sequence"/>
</dbReference>
<dbReference type="PANTHER" id="PTHR45436:SF5">
    <property type="entry name" value="SENSOR HISTIDINE KINASE TRCS"/>
    <property type="match status" value="1"/>
</dbReference>
<dbReference type="InterPro" id="IPR003594">
    <property type="entry name" value="HATPase_dom"/>
</dbReference>
<evidence type="ECO:0000256" key="5">
    <source>
        <dbReference type="ARBA" id="ARBA00022679"/>
    </source>
</evidence>
<evidence type="ECO:0000256" key="7">
    <source>
        <dbReference type="ARBA" id="ARBA00022777"/>
    </source>
</evidence>
<dbReference type="Pfam" id="PF02518">
    <property type="entry name" value="HATPase_c"/>
    <property type="match status" value="1"/>
</dbReference>
<dbReference type="EC" id="2.7.13.3" evidence="3"/>
<dbReference type="Gene3D" id="3.30.565.10">
    <property type="entry name" value="Histidine kinase-like ATPase, C-terminal domain"/>
    <property type="match status" value="1"/>
</dbReference>
<comment type="subcellular location">
    <subcellularLocation>
        <location evidence="2">Membrane</location>
    </subcellularLocation>
</comment>
<feature type="domain" description="Histidine kinase" evidence="11">
    <location>
        <begin position="479"/>
        <end position="611"/>
    </location>
</feature>
<keyword evidence="9" id="KW-0472">Membrane</keyword>
<evidence type="ECO:0000256" key="8">
    <source>
        <dbReference type="ARBA" id="ARBA00022989"/>
    </source>
</evidence>
<dbReference type="InterPro" id="IPR004358">
    <property type="entry name" value="Sig_transdc_His_kin-like_C"/>
</dbReference>
<evidence type="ECO:0000256" key="3">
    <source>
        <dbReference type="ARBA" id="ARBA00012438"/>
    </source>
</evidence>
<evidence type="ECO:0000256" key="10">
    <source>
        <dbReference type="SAM" id="MobiDB-lite"/>
    </source>
</evidence>
<comment type="caution">
    <text evidence="12">The sequence shown here is derived from an EMBL/GenBank/DDBJ whole genome shotgun (WGS) entry which is preliminary data.</text>
</comment>
<keyword evidence="7" id="KW-0418">Kinase</keyword>
<accession>A0A9N8EHZ7</accession>
<keyword evidence="4" id="KW-0597">Phosphoprotein</keyword>
<proteinExistence type="predicted"/>
<dbReference type="GO" id="GO:0016020">
    <property type="term" value="C:membrane"/>
    <property type="evidence" value="ECO:0007669"/>
    <property type="project" value="UniProtKB-SubCell"/>
</dbReference>
<dbReference type="EMBL" id="CAICTM010001220">
    <property type="protein sequence ID" value="CAB9521691.1"/>
    <property type="molecule type" value="Genomic_DNA"/>
</dbReference>
<feature type="compositionally biased region" description="Polar residues" evidence="10">
    <location>
        <begin position="411"/>
        <end position="422"/>
    </location>
</feature>
<dbReference type="PROSITE" id="PS50109">
    <property type="entry name" value="HIS_KIN"/>
    <property type="match status" value="1"/>
</dbReference>
<dbReference type="InterPro" id="IPR036890">
    <property type="entry name" value="HATPase_C_sf"/>
</dbReference>
<dbReference type="AlphaFoldDB" id="A0A9N8EHZ7"/>
<dbReference type="PRINTS" id="PR00344">
    <property type="entry name" value="BCTRLSENSOR"/>
</dbReference>
<dbReference type="InterPro" id="IPR005467">
    <property type="entry name" value="His_kinase_dom"/>
</dbReference>
<evidence type="ECO:0000313" key="13">
    <source>
        <dbReference type="Proteomes" id="UP001153069"/>
    </source>
</evidence>